<evidence type="ECO:0000313" key="3">
    <source>
        <dbReference type="Proteomes" id="UP000016666"/>
    </source>
</evidence>
<name>A0A493TM64_ANAPP</name>
<dbReference type="GeneTree" id="ENSGT00730000111181"/>
<reference evidence="2" key="3">
    <citation type="submission" date="2025-09" db="UniProtKB">
        <authorList>
            <consortium name="Ensembl"/>
        </authorList>
    </citation>
    <scope>IDENTIFICATION</scope>
</reference>
<reference evidence="3" key="1">
    <citation type="submission" date="2017-10" db="EMBL/GenBank/DDBJ databases">
        <title>A new Pekin duck reference genome.</title>
        <authorList>
            <person name="Hou Z.-C."/>
            <person name="Zhou Z.-K."/>
            <person name="Zhu F."/>
            <person name="Hou S.-S."/>
        </authorList>
    </citation>
    <scope>NUCLEOTIDE SEQUENCE [LARGE SCALE GENOMIC DNA]</scope>
</reference>
<dbReference type="PANTHER" id="PTHR21016:SF4">
    <property type="entry name" value="TM2 DOMAIN-CONTAINING PROTEIN 2"/>
    <property type="match status" value="1"/>
</dbReference>
<proteinExistence type="predicted"/>
<accession>A0A493TM64</accession>
<dbReference type="Ensembl" id="ENSAPLT00000044779.1">
    <property type="protein sequence ID" value="ENSAPLP00000026934.1"/>
    <property type="gene ID" value="ENSAPLG00000024919.1"/>
</dbReference>
<feature type="compositionally biased region" description="Pro residues" evidence="1">
    <location>
        <begin position="45"/>
        <end position="60"/>
    </location>
</feature>
<reference evidence="2" key="2">
    <citation type="submission" date="2025-08" db="UniProtKB">
        <authorList>
            <consortium name="Ensembl"/>
        </authorList>
    </citation>
    <scope>IDENTIFICATION</scope>
</reference>
<sequence length="151" mass="16294">GRDGPLRAGPIRPRPLRPGRVPSGQVPSDQVPSGRDGPLRSGPVRPGPLRPFPDGPVPPRSPEEFVECEEPVDHGGNATAQQELGHGCVKFGGQAHGDVDHTRVQCRALDGIECAEPRSFLRGSKPCIRYTGHYFITTLLYSFFLGCFGVD</sequence>
<dbReference type="AlphaFoldDB" id="A0A493TM64"/>
<dbReference type="STRING" id="8840.ENSAPLP00000026934"/>
<protein>
    <submittedName>
        <fullName evidence="2">TM2 domain containing 2</fullName>
    </submittedName>
</protein>
<evidence type="ECO:0000313" key="2">
    <source>
        <dbReference type="Ensembl" id="ENSAPLP00000026934.1"/>
    </source>
</evidence>
<gene>
    <name evidence="2" type="primary">TM2D2</name>
</gene>
<keyword evidence="3" id="KW-1185">Reference proteome</keyword>
<feature type="compositionally biased region" description="Low complexity" evidence="1">
    <location>
        <begin position="1"/>
        <end position="11"/>
    </location>
</feature>
<feature type="region of interest" description="Disordered" evidence="1">
    <location>
        <begin position="1"/>
        <end position="66"/>
    </location>
</feature>
<dbReference type="PANTHER" id="PTHR21016">
    <property type="entry name" value="BETA-AMYLOID BINDING PROTEIN-RELATED"/>
    <property type="match status" value="1"/>
</dbReference>
<dbReference type="Proteomes" id="UP000016666">
    <property type="component" value="Unassembled WGS sequence"/>
</dbReference>
<evidence type="ECO:0000256" key="1">
    <source>
        <dbReference type="SAM" id="MobiDB-lite"/>
    </source>
</evidence>
<organism evidence="2 3">
    <name type="scientific">Anas platyrhynchos platyrhynchos</name>
    <name type="common">Northern mallard</name>
    <dbReference type="NCBI Taxonomy" id="8840"/>
    <lineage>
        <taxon>Eukaryota</taxon>
        <taxon>Metazoa</taxon>
        <taxon>Chordata</taxon>
        <taxon>Craniata</taxon>
        <taxon>Vertebrata</taxon>
        <taxon>Euteleostomi</taxon>
        <taxon>Archelosauria</taxon>
        <taxon>Archosauria</taxon>
        <taxon>Dinosauria</taxon>
        <taxon>Saurischia</taxon>
        <taxon>Theropoda</taxon>
        <taxon>Coelurosauria</taxon>
        <taxon>Aves</taxon>
        <taxon>Neognathae</taxon>
        <taxon>Galloanserae</taxon>
        <taxon>Anseriformes</taxon>
        <taxon>Anatidae</taxon>
        <taxon>Anatinae</taxon>
        <taxon>Anas</taxon>
    </lineage>
</organism>
<dbReference type="InterPro" id="IPR050932">
    <property type="entry name" value="TM2D1-3-like"/>
</dbReference>